<dbReference type="AlphaFoldDB" id="A0A8H6JPT7"/>
<gene>
    <name evidence="3" type="ORF">CMUS01_12262</name>
</gene>
<keyword evidence="4" id="KW-1185">Reference proteome</keyword>
<comment type="caution">
    <text evidence="3">The sequence shown here is derived from an EMBL/GenBank/DDBJ whole genome shotgun (WGS) entry which is preliminary data.</text>
</comment>
<dbReference type="InterPro" id="IPR039124">
    <property type="entry name" value="PRA1-like"/>
</dbReference>
<accession>A0A8H6JPT7</accession>
<feature type="compositionally biased region" description="Low complexity" evidence="1">
    <location>
        <begin position="68"/>
        <end position="86"/>
    </location>
</feature>
<dbReference type="GO" id="GO:0009277">
    <property type="term" value="C:fungal-type cell wall"/>
    <property type="evidence" value="ECO:0007669"/>
    <property type="project" value="TreeGrafter"/>
</dbReference>
<evidence type="ECO:0000313" key="4">
    <source>
        <dbReference type="Proteomes" id="UP000639643"/>
    </source>
</evidence>
<feature type="compositionally biased region" description="Low complexity" evidence="1">
    <location>
        <begin position="309"/>
        <end position="326"/>
    </location>
</feature>
<evidence type="ECO:0000259" key="2">
    <source>
        <dbReference type="Pfam" id="PF13933"/>
    </source>
</evidence>
<dbReference type="InterPro" id="IPR024079">
    <property type="entry name" value="MetalloPept_cat_dom_sf"/>
</dbReference>
<evidence type="ECO:0000313" key="3">
    <source>
        <dbReference type="EMBL" id="KAF6816473.1"/>
    </source>
</evidence>
<organism evidence="3 4">
    <name type="scientific">Colletotrichum musicola</name>
    <dbReference type="NCBI Taxonomy" id="2175873"/>
    <lineage>
        <taxon>Eukaryota</taxon>
        <taxon>Fungi</taxon>
        <taxon>Dikarya</taxon>
        <taxon>Ascomycota</taxon>
        <taxon>Pezizomycotina</taxon>
        <taxon>Sordariomycetes</taxon>
        <taxon>Hypocreomycetidae</taxon>
        <taxon>Glomerellales</taxon>
        <taxon>Glomerellaceae</taxon>
        <taxon>Colletotrichum</taxon>
        <taxon>Colletotrichum orchidearum species complex</taxon>
    </lineage>
</organism>
<dbReference type="EMBL" id="WIGM01000674">
    <property type="protein sequence ID" value="KAF6816473.1"/>
    <property type="molecule type" value="Genomic_DNA"/>
</dbReference>
<dbReference type="Gene3D" id="3.40.390.10">
    <property type="entry name" value="Collagenase (Catalytic Domain)"/>
    <property type="match status" value="1"/>
</dbReference>
<protein>
    <submittedName>
        <fullName evidence="3">Antigen 1</fullName>
    </submittedName>
</protein>
<feature type="region of interest" description="Disordered" evidence="1">
    <location>
        <begin position="295"/>
        <end position="327"/>
    </location>
</feature>
<dbReference type="GO" id="GO:0008270">
    <property type="term" value="F:zinc ion binding"/>
    <property type="evidence" value="ECO:0007669"/>
    <property type="project" value="TreeGrafter"/>
</dbReference>
<dbReference type="SUPFAM" id="SSF55486">
    <property type="entry name" value="Metalloproteases ('zincins'), catalytic domain"/>
    <property type="match status" value="1"/>
</dbReference>
<feature type="region of interest" description="Disordered" evidence="1">
    <location>
        <begin position="68"/>
        <end position="89"/>
    </location>
</feature>
<name>A0A8H6JPT7_9PEZI</name>
<reference evidence="3" key="1">
    <citation type="journal article" date="2020" name="Phytopathology">
        <title>Genome Sequence Resources of Colletotrichum truncatum, C. plurivorum, C. musicola, and C. sojae: Four Species Pathogenic to Soybean (Glycine max).</title>
        <authorList>
            <person name="Rogerio F."/>
            <person name="Boufleur T.R."/>
            <person name="Ciampi-Guillardi M."/>
            <person name="Sukno S.A."/>
            <person name="Thon M.R."/>
            <person name="Massola Junior N.S."/>
            <person name="Baroncelli R."/>
        </authorList>
    </citation>
    <scope>NUCLEOTIDE SEQUENCE</scope>
    <source>
        <strain evidence="3">LFN0074</strain>
    </source>
</reference>
<evidence type="ECO:0000256" key="1">
    <source>
        <dbReference type="SAM" id="MobiDB-lite"/>
    </source>
</evidence>
<dbReference type="GO" id="GO:0008237">
    <property type="term" value="F:metallopeptidase activity"/>
    <property type="evidence" value="ECO:0007669"/>
    <property type="project" value="InterPro"/>
</dbReference>
<dbReference type="CDD" id="cd11307">
    <property type="entry name" value="M35_Asp_f2_like"/>
    <property type="match status" value="1"/>
</dbReference>
<dbReference type="Pfam" id="PF13933">
    <property type="entry name" value="HRXXH"/>
    <property type="match status" value="1"/>
</dbReference>
<proteinExistence type="predicted"/>
<dbReference type="PANTHER" id="PTHR39399">
    <property type="entry name" value="PROTEIN ZPS1"/>
    <property type="match status" value="1"/>
</dbReference>
<dbReference type="InterPro" id="IPR029482">
    <property type="entry name" value="HRXXH"/>
</dbReference>
<dbReference type="PANTHER" id="PTHR39399:SF1">
    <property type="entry name" value="PROTEIN ZPS1"/>
    <property type="match status" value="1"/>
</dbReference>
<dbReference type="Proteomes" id="UP000639643">
    <property type="component" value="Unassembled WGS sequence"/>
</dbReference>
<sequence length="340" mass="36765">MLPPVDEYLQAPSSKLFPKLPARSPPPDNSLPQQVFLTCPTVKMMYNTLATAALLLLSSATASPLARRQDAASETASAPTTTPEAPYDWSKGWQKTFPIHQSCNSTLRAQLSAALAETQQLAAHARDHILRFGDESEHVRKYFGNASTAAAVGWYERVVSADKTGMTFRCDDPDRNCATQEGWAGHWRGDNATQETVICPLSFAIRRPLSSVCGLGYNVANSKLNTFWATDLLHRAFHVPLVSLGQVEHYAEDYAEVLDLAKNNASLSVVDSDALQYFAIDVWAYDIAAPGVGCPGELEEEEESKDDAPAATTTAATPAATTSSAPQECHTHADGVLHCV</sequence>
<dbReference type="GO" id="GO:0009986">
    <property type="term" value="C:cell surface"/>
    <property type="evidence" value="ECO:0007669"/>
    <property type="project" value="TreeGrafter"/>
</dbReference>
<feature type="domain" description="Putative peptidase" evidence="2">
    <location>
        <begin position="54"/>
        <end position="297"/>
    </location>
</feature>
<dbReference type="GO" id="GO:0005178">
    <property type="term" value="F:integrin binding"/>
    <property type="evidence" value="ECO:0007669"/>
    <property type="project" value="TreeGrafter"/>
</dbReference>
<dbReference type="GO" id="GO:0005576">
    <property type="term" value="C:extracellular region"/>
    <property type="evidence" value="ECO:0007669"/>
    <property type="project" value="TreeGrafter"/>
</dbReference>
<dbReference type="OrthoDB" id="4689212at2759"/>